<name>A0A4V2RJC9_SHIGR</name>
<organism evidence="3 4">
    <name type="scientific">Shinella granuli</name>
    <dbReference type="NCBI Taxonomy" id="323621"/>
    <lineage>
        <taxon>Bacteria</taxon>
        <taxon>Pseudomonadati</taxon>
        <taxon>Pseudomonadota</taxon>
        <taxon>Alphaproteobacteria</taxon>
        <taxon>Hyphomicrobiales</taxon>
        <taxon>Rhizobiaceae</taxon>
        <taxon>Shinella</taxon>
    </lineage>
</organism>
<dbReference type="InterPro" id="IPR001343">
    <property type="entry name" value="Hemolysn_Ca-bd"/>
</dbReference>
<dbReference type="GO" id="GO:0005576">
    <property type="term" value="C:extracellular region"/>
    <property type="evidence" value="ECO:0007669"/>
    <property type="project" value="UniProtKB-SubCell"/>
</dbReference>
<dbReference type="PANTHER" id="PTHR38340">
    <property type="entry name" value="S-LAYER PROTEIN"/>
    <property type="match status" value="1"/>
</dbReference>
<dbReference type="RefSeq" id="WP_133033198.1">
    <property type="nucleotide sequence ID" value="NZ_BAABEI010000012.1"/>
</dbReference>
<dbReference type="InterPro" id="IPR018511">
    <property type="entry name" value="Hemolysin-typ_Ca-bd_CS"/>
</dbReference>
<evidence type="ECO:0000313" key="4">
    <source>
        <dbReference type="Proteomes" id="UP000295351"/>
    </source>
</evidence>
<evidence type="ECO:0000313" key="3">
    <source>
        <dbReference type="EMBL" id="TCN47690.1"/>
    </source>
</evidence>
<dbReference type="PROSITE" id="PS00330">
    <property type="entry name" value="HEMOLYSIN_CALCIUM"/>
    <property type="match status" value="3"/>
</dbReference>
<protein>
    <submittedName>
        <fullName evidence="3">Putative secreted protein (Type I secretion substrate)</fullName>
    </submittedName>
</protein>
<proteinExistence type="predicted"/>
<comment type="subcellular location">
    <subcellularLocation>
        <location evidence="1">Secreted</location>
    </subcellularLocation>
</comment>
<accession>A0A4V2RJC9</accession>
<comment type="caution">
    <text evidence="3">The sequence shown here is derived from an EMBL/GenBank/DDBJ whole genome shotgun (WGS) entry which is preliminary data.</text>
</comment>
<dbReference type="Gene3D" id="2.160.20.160">
    <property type="match status" value="1"/>
</dbReference>
<sequence length="370" mass="39045">MAYVYRGTNGDDYVVQNSRTEVEIYTYGGDDEIVLNRTDSRGGLNYVEAGSGNDLVRNSFEGGNDIFLGSGNDVYKHSGAARASGEYDKVHGGDGNDRFEVKTYASDYWGDSGNDTFYSVGYRNAFNGGSGTDTVNYSLQDSSSEKGRGIYVDLDKGFAKAVDGRNEKLTSIENATGTSSNDTLIGTGGKNILRGGNGNDQLEGLGGNDRLYGGAGKDILYGDNGNDDLYGDSGNDKLYGGSGNDDLLGGAGNDLLVGGSGNDFLVGGSGADTFRFTRVSDSKVGSQRDVIDDFKPDSEGDVIDLRDIDANTGRSGNNAFTFIGKDAFSGTAGELRYSGTIISGDVNGDGRADFEIDAGLTRYYSSDFLL</sequence>
<evidence type="ECO:0000256" key="1">
    <source>
        <dbReference type="ARBA" id="ARBA00004613"/>
    </source>
</evidence>
<dbReference type="Pfam" id="PF00353">
    <property type="entry name" value="HemolysinCabind"/>
    <property type="match status" value="4"/>
</dbReference>
<dbReference type="AlphaFoldDB" id="A0A4V2RJC9"/>
<dbReference type="InterPro" id="IPR011049">
    <property type="entry name" value="Serralysin-like_metalloprot_C"/>
</dbReference>
<dbReference type="PANTHER" id="PTHR38340:SF1">
    <property type="entry name" value="S-LAYER PROTEIN"/>
    <property type="match status" value="1"/>
</dbReference>
<dbReference type="Gene3D" id="2.150.10.10">
    <property type="entry name" value="Serralysin-like metalloprotease, C-terminal"/>
    <property type="match status" value="2"/>
</dbReference>
<keyword evidence="4" id="KW-1185">Reference proteome</keyword>
<reference evidence="3 4" key="1">
    <citation type="submission" date="2019-03" db="EMBL/GenBank/DDBJ databases">
        <title>Genomic Encyclopedia of Type Strains, Phase IV (KMG-IV): sequencing the most valuable type-strain genomes for metagenomic binning, comparative biology and taxonomic classification.</title>
        <authorList>
            <person name="Goeker M."/>
        </authorList>
    </citation>
    <scope>NUCLEOTIDE SEQUENCE [LARGE SCALE GENOMIC DNA]</scope>
    <source>
        <strain evidence="3 4">DSM 18401</strain>
    </source>
</reference>
<keyword evidence="2" id="KW-0964">Secreted</keyword>
<dbReference type="EMBL" id="SLVX01000002">
    <property type="protein sequence ID" value="TCN47690.1"/>
    <property type="molecule type" value="Genomic_DNA"/>
</dbReference>
<dbReference type="Proteomes" id="UP000295351">
    <property type="component" value="Unassembled WGS sequence"/>
</dbReference>
<gene>
    <name evidence="3" type="ORF">EV665_102209</name>
</gene>
<dbReference type="SUPFAM" id="SSF51120">
    <property type="entry name" value="beta-Roll"/>
    <property type="match status" value="3"/>
</dbReference>
<evidence type="ECO:0000256" key="2">
    <source>
        <dbReference type="ARBA" id="ARBA00022525"/>
    </source>
</evidence>
<dbReference type="InterPro" id="IPR050557">
    <property type="entry name" value="RTX_toxin/Mannuronan_C5-epim"/>
</dbReference>
<dbReference type="PRINTS" id="PR00313">
    <property type="entry name" value="CABNDNGRPT"/>
</dbReference>
<dbReference type="GO" id="GO:0005509">
    <property type="term" value="F:calcium ion binding"/>
    <property type="evidence" value="ECO:0007669"/>
    <property type="project" value="InterPro"/>
</dbReference>